<feature type="compositionally biased region" description="Polar residues" evidence="1">
    <location>
        <begin position="79"/>
        <end position="90"/>
    </location>
</feature>
<dbReference type="Proteomes" id="UP000252139">
    <property type="component" value="Unassembled WGS sequence"/>
</dbReference>
<feature type="region of interest" description="Disordered" evidence="1">
    <location>
        <begin position="70"/>
        <end position="94"/>
    </location>
</feature>
<dbReference type="AlphaFoldDB" id="A0A367IJR3"/>
<dbReference type="STRING" id="86630.A0A367IJR3"/>
<evidence type="ECO:0000313" key="2">
    <source>
        <dbReference type="EMBL" id="RCH77866.1"/>
    </source>
</evidence>
<dbReference type="EMBL" id="PJQL01005591">
    <property type="protein sequence ID" value="RCH77866.1"/>
    <property type="molecule type" value="Genomic_DNA"/>
</dbReference>
<accession>A0A367IJR3</accession>
<feature type="non-terminal residue" evidence="2">
    <location>
        <position position="165"/>
    </location>
</feature>
<feature type="non-terminal residue" evidence="2">
    <location>
        <position position="1"/>
    </location>
</feature>
<proteinExistence type="predicted"/>
<name>A0A367IJR3_RHIAZ</name>
<evidence type="ECO:0000256" key="1">
    <source>
        <dbReference type="SAM" id="MobiDB-lite"/>
    </source>
</evidence>
<gene>
    <name evidence="2" type="ORF">CU097_001145</name>
</gene>
<reference evidence="2 3" key="1">
    <citation type="journal article" date="2018" name="G3 (Bethesda)">
        <title>Phylogenetic and Phylogenomic Definition of Rhizopus Species.</title>
        <authorList>
            <person name="Gryganskyi A.P."/>
            <person name="Golan J."/>
            <person name="Dolatabadi S."/>
            <person name="Mondo S."/>
            <person name="Robb S."/>
            <person name="Idnurm A."/>
            <person name="Muszewska A."/>
            <person name="Steczkiewicz K."/>
            <person name="Masonjones S."/>
            <person name="Liao H.L."/>
            <person name="Gajdeczka M.T."/>
            <person name="Anike F."/>
            <person name="Vuek A."/>
            <person name="Anishchenko I.M."/>
            <person name="Voigt K."/>
            <person name="de Hoog G.S."/>
            <person name="Smith M.E."/>
            <person name="Heitman J."/>
            <person name="Vilgalys R."/>
            <person name="Stajich J.E."/>
        </authorList>
    </citation>
    <scope>NUCLEOTIDE SEQUENCE [LARGE SCALE GENOMIC DNA]</scope>
    <source>
        <strain evidence="2 3">CBS 357.93</strain>
    </source>
</reference>
<sequence>KLDNLYKQKDKLLAIIDSLTAQNLDLLAANDIESRKMREDNNTKLASAHEMHHSLVKLITSEIELKSKDKNLEKVPTKPNFSSPDTSAIKSSDLPKFNVNPTASALYQLTLRESKGQTTSSNNESSLDLFIREFERRFLDKNISVDDHWLHYLEICFERSDKDFD</sequence>
<comment type="caution">
    <text evidence="2">The sequence shown here is derived from an EMBL/GenBank/DDBJ whole genome shotgun (WGS) entry which is preliminary data.</text>
</comment>
<evidence type="ECO:0000313" key="3">
    <source>
        <dbReference type="Proteomes" id="UP000252139"/>
    </source>
</evidence>
<dbReference type="OrthoDB" id="2237066at2759"/>
<keyword evidence="3" id="KW-1185">Reference proteome</keyword>
<organism evidence="2 3">
    <name type="scientific">Rhizopus azygosporus</name>
    <name type="common">Rhizopus microsporus var. azygosporus</name>
    <dbReference type="NCBI Taxonomy" id="86630"/>
    <lineage>
        <taxon>Eukaryota</taxon>
        <taxon>Fungi</taxon>
        <taxon>Fungi incertae sedis</taxon>
        <taxon>Mucoromycota</taxon>
        <taxon>Mucoromycotina</taxon>
        <taxon>Mucoromycetes</taxon>
        <taxon>Mucorales</taxon>
        <taxon>Mucorineae</taxon>
        <taxon>Rhizopodaceae</taxon>
        <taxon>Rhizopus</taxon>
    </lineage>
</organism>
<protein>
    <submittedName>
        <fullName evidence="2">Uncharacterized protein</fullName>
    </submittedName>
</protein>